<organism evidence="2 3">
    <name type="scientific">Araneus ventricosus</name>
    <name type="common">Orbweaver spider</name>
    <name type="synonym">Epeira ventricosa</name>
    <dbReference type="NCBI Taxonomy" id="182803"/>
    <lineage>
        <taxon>Eukaryota</taxon>
        <taxon>Metazoa</taxon>
        <taxon>Ecdysozoa</taxon>
        <taxon>Arthropoda</taxon>
        <taxon>Chelicerata</taxon>
        <taxon>Arachnida</taxon>
        <taxon>Araneae</taxon>
        <taxon>Araneomorphae</taxon>
        <taxon>Entelegynae</taxon>
        <taxon>Araneoidea</taxon>
        <taxon>Araneidae</taxon>
        <taxon>Araneus</taxon>
    </lineage>
</organism>
<proteinExistence type="predicted"/>
<dbReference type="Proteomes" id="UP000499080">
    <property type="component" value="Unassembled WGS sequence"/>
</dbReference>
<gene>
    <name evidence="2" type="ORF">AVEN_43254_1</name>
</gene>
<accession>A0A4Y2GDE5</accession>
<feature type="region of interest" description="Disordered" evidence="1">
    <location>
        <begin position="1"/>
        <end position="20"/>
    </location>
</feature>
<evidence type="ECO:0000256" key="1">
    <source>
        <dbReference type="SAM" id="MobiDB-lite"/>
    </source>
</evidence>
<comment type="caution">
    <text evidence="2">The sequence shown here is derived from an EMBL/GenBank/DDBJ whole genome shotgun (WGS) entry which is preliminary data.</text>
</comment>
<protein>
    <submittedName>
        <fullName evidence="2">Uncharacterized protein</fullName>
    </submittedName>
</protein>
<keyword evidence="3" id="KW-1185">Reference proteome</keyword>
<dbReference type="EMBL" id="BGPR01001345">
    <property type="protein sequence ID" value="GBM51620.1"/>
    <property type="molecule type" value="Genomic_DNA"/>
</dbReference>
<evidence type="ECO:0000313" key="2">
    <source>
        <dbReference type="EMBL" id="GBM51620.1"/>
    </source>
</evidence>
<evidence type="ECO:0000313" key="3">
    <source>
        <dbReference type="Proteomes" id="UP000499080"/>
    </source>
</evidence>
<feature type="non-terminal residue" evidence="2">
    <location>
        <position position="53"/>
    </location>
</feature>
<reference evidence="2 3" key="1">
    <citation type="journal article" date="2019" name="Sci. Rep.">
        <title>Orb-weaving spider Araneus ventricosus genome elucidates the spidroin gene catalogue.</title>
        <authorList>
            <person name="Kono N."/>
            <person name="Nakamura H."/>
            <person name="Ohtoshi R."/>
            <person name="Moran D.A.P."/>
            <person name="Shinohara A."/>
            <person name="Yoshida Y."/>
            <person name="Fujiwara M."/>
            <person name="Mori M."/>
            <person name="Tomita M."/>
            <person name="Arakawa K."/>
        </authorList>
    </citation>
    <scope>NUCLEOTIDE SEQUENCE [LARGE SCALE GENOMIC DNA]</scope>
</reference>
<name>A0A4Y2GDE5_ARAVE</name>
<dbReference type="AlphaFoldDB" id="A0A4Y2GDE5"/>
<sequence>MRSRVSKTPSTSESCTQNEAACSTNVTVAEKQTLKRQLSHINERPMEKQKNQY</sequence>